<accession>E3KLV4</accession>
<dbReference type="EMBL" id="DS178294">
    <property type="protein sequence ID" value="EFP85303.2"/>
    <property type="molecule type" value="Genomic_DNA"/>
</dbReference>
<dbReference type="GeneID" id="10543846"/>
<name>E3KLV4_PUCGT</name>
<feature type="region of interest" description="Disordered" evidence="1">
    <location>
        <begin position="32"/>
        <end position="58"/>
    </location>
</feature>
<evidence type="ECO:0000313" key="2">
    <source>
        <dbReference type="EMBL" id="EFP85303.2"/>
    </source>
</evidence>
<dbReference type="HOGENOM" id="CLU_103047_0_0_1"/>
<sequence>MGPSLHTKLAQMSIEGRLDEYRSKSLAGHWTRDSVSSSRTTVSTNQQEFDSSRRHVSNRNTREMKLSAIAHTVLVTLSLSGVVIAPGCIECPWPNCRQESTYERFKTGWKPSGPCGEPLGGGAYCLKERQKRYYMCKDCRQWSSLNARPSPKTPLHLRGCTHNRKVPLDPKTSPLCQPAQQEPSGSQPQAQPSGSQTQAPVYHKFLGLEETPQPSQPNSNAPVYHNFLGLPDHDN</sequence>
<feature type="compositionally biased region" description="Polar residues" evidence="1">
    <location>
        <begin position="212"/>
        <end position="221"/>
    </location>
</feature>
<keyword evidence="3" id="KW-1185">Reference proteome</keyword>
<gene>
    <name evidence="2" type="ORF">PGTG_11472</name>
</gene>
<feature type="compositionally biased region" description="Low complexity" evidence="1">
    <location>
        <begin position="33"/>
        <end position="44"/>
    </location>
</feature>
<dbReference type="OrthoDB" id="10326532at2759"/>
<protein>
    <submittedName>
        <fullName evidence="2">Uncharacterized protein</fullName>
    </submittedName>
</protein>
<reference evidence="3" key="2">
    <citation type="journal article" date="2011" name="Proc. Natl. Acad. Sci. U.S.A.">
        <title>Obligate biotrophy features unraveled by the genomic analysis of rust fungi.</title>
        <authorList>
            <person name="Duplessis S."/>
            <person name="Cuomo C.A."/>
            <person name="Lin Y.-C."/>
            <person name="Aerts A."/>
            <person name="Tisserant E."/>
            <person name="Veneault-Fourrey C."/>
            <person name="Joly D.L."/>
            <person name="Hacquard S."/>
            <person name="Amselem J."/>
            <person name="Cantarel B.L."/>
            <person name="Chiu R."/>
            <person name="Coutinho P.M."/>
            <person name="Feau N."/>
            <person name="Field M."/>
            <person name="Frey P."/>
            <person name="Gelhaye E."/>
            <person name="Goldberg J."/>
            <person name="Grabherr M.G."/>
            <person name="Kodira C.D."/>
            <person name="Kohler A."/>
            <person name="Kuees U."/>
            <person name="Lindquist E.A."/>
            <person name="Lucas S.M."/>
            <person name="Mago R."/>
            <person name="Mauceli E."/>
            <person name="Morin E."/>
            <person name="Murat C."/>
            <person name="Pangilinan J.L."/>
            <person name="Park R."/>
            <person name="Pearson M."/>
            <person name="Quesneville H."/>
            <person name="Rouhier N."/>
            <person name="Sakthikumar S."/>
            <person name="Salamov A.A."/>
            <person name="Schmutz J."/>
            <person name="Selles B."/>
            <person name="Shapiro H."/>
            <person name="Tanguay P."/>
            <person name="Tuskan G.A."/>
            <person name="Henrissat B."/>
            <person name="Van de Peer Y."/>
            <person name="Rouze P."/>
            <person name="Ellis J.G."/>
            <person name="Dodds P.N."/>
            <person name="Schein J.E."/>
            <person name="Zhong S."/>
            <person name="Hamelin R.C."/>
            <person name="Grigoriev I.V."/>
            <person name="Szabo L.J."/>
            <person name="Martin F."/>
        </authorList>
    </citation>
    <scope>NUCLEOTIDE SEQUENCE [LARGE SCALE GENOMIC DNA]</scope>
    <source>
        <strain evidence="3">CRL 75-36-700-3 / race SCCL</strain>
    </source>
</reference>
<proteinExistence type="predicted"/>
<dbReference type="AlphaFoldDB" id="E3KLV4"/>
<reference key="1">
    <citation type="submission" date="2007-01" db="EMBL/GenBank/DDBJ databases">
        <title>The Genome Sequence of Puccinia graminis f. sp. tritici Strain CRL 75-36-700-3.</title>
        <authorList>
            <consortium name="The Broad Institute Genome Sequencing Platform"/>
            <person name="Birren B."/>
            <person name="Lander E."/>
            <person name="Galagan J."/>
            <person name="Nusbaum C."/>
            <person name="Devon K."/>
            <person name="Cuomo C."/>
            <person name="Jaffe D."/>
            <person name="Butler J."/>
            <person name="Alvarez P."/>
            <person name="Gnerre S."/>
            <person name="Grabherr M."/>
            <person name="Mauceli E."/>
            <person name="Brockman W."/>
            <person name="Young S."/>
            <person name="LaButti K."/>
            <person name="Sykes S."/>
            <person name="DeCaprio D."/>
            <person name="Crawford M."/>
            <person name="Koehrsen M."/>
            <person name="Engels R."/>
            <person name="Montgomery P."/>
            <person name="Pearson M."/>
            <person name="Howarth C."/>
            <person name="Larson L."/>
            <person name="White J."/>
            <person name="Zeng Q."/>
            <person name="Kodira C."/>
            <person name="Yandava C."/>
            <person name="Alvarado L."/>
            <person name="O'Leary S."/>
            <person name="Szabo L."/>
            <person name="Dean R."/>
            <person name="Schein J."/>
        </authorList>
    </citation>
    <scope>NUCLEOTIDE SEQUENCE</scope>
    <source>
        <strain>CRL 75-36-700-3</strain>
    </source>
</reference>
<evidence type="ECO:0000313" key="3">
    <source>
        <dbReference type="Proteomes" id="UP000008783"/>
    </source>
</evidence>
<dbReference type="RefSeq" id="XP_003329722.2">
    <property type="nucleotide sequence ID" value="XM_003329674.2"/>
</dbReference>
<feature type="region of interest" description="Disordered" evidence="1">
    <location>
        <begin position="147"/>
        <end position="235"/>
    </location>
</feature>
<evidence type="ECO:0000256" key="1">
    <source>
        <dbReference type="SAM" id="MobiDB-lite"/>
    </source>
</evidence>
<dbReference type="VEuPathDB" id="FungiDB:PGTG_11472"/>
<dbReference type="Proteomes" id="UP000008783">
    <property type="component" value="Unassembled WGS sequence"/>
</dbReference>
<feature type="compositionally biased region" description="Low complexity" evidence="1">
    <location>
        <begin position="177"/>
        <end position="200"/>
    </location>
</feature>
<dbReference type="KEGG" id="pgr:PGTG_11472"/>
<organism evidence="2 3">
    <name type="scientific">Puccinia graminis f. sp. tritici (strain CRL 75-36-700-3 / race SCCL)</name>
    <name type="common">Black stem rust fungus</name>
    <dbReference type="NCBI Taxonomy" id="418459"/>
    <lineage>
        <taxon>Eukaryota</taxon>
        <taxon>Fungi</taxon>
        <taxon>Dikarya</taxon>
        <taxon>Basidiomycota</taxon>
        <taxon>Pucciniomycotina</taxon>
        <taxon>Pucciniomycetes</taxon>
        <taxon>Pucciniales</taxon>
        <taxon>Pucciniaceae</taxon>
        <taxon>Puccinia</taxon>
    </lineage>
</organism>
<dbReference type="InParanoid" id="E3KLV4"/>